<evidence type="ECO:0008006" key="3">
    <source>
        <dbReference type="Google" id="ProtNLM"/>
    </source>
</evidence>
<dbReference type="EMBL" id="JBHTMP010000011">
    <property type="protein sequence ID" value="MFD1321358.1"/>
    <property type="molecule type" value="Genomic_DNA"/>
</dbReference>
<protein>
    <recommendedName>
        <fullName evidence="3">Transposase</fullName>
    </recommendedName>
</protein>
<organism evidence="1 2">
    <name type="scientific">Micromonospora sonneratiae</name>
    <dbReference type="NCBI Taxonomy" id="1184706"/>
    <lineage>
        <taxon>Bacteria</taxon>
        <taxon>Bacillati</taxon>
        <taxon>Actinomycetota</taxon>
        <taxon>Actinomycetes</taxon>
        <taxon>Micromonosporales</taxon>
        <taxon>Micromonosporaceae</taxon>
        <taxon>Micromonospora</taxon>
    </lineage>
</organism>
<accession>A0ABW3YC88</accession>
<dbReference type="RefSeq" id="WP_377569490.1">
    <property type="nucleotide sequence ID" value="NZ_JBHTMP010000011.1"/>
</dbReference>
<reference evidence="2" key="1">
    <citation type="journal article" date="2019" name="Int. J. Syst. Evol. Microbiol.">
        <title>The Global Catalogue of Microorganisms (GCM) 10K type strain sequencing project: providing services to taxonomists for standard genome sequencing and annotation.</title>
        <authorList>
            <consortium name="The Broad Institute Genomics Platform"/>
            <consortium name="The Broad Institute Genome Sequencing Center for Infectious Disease"/>
            <person name="Wu L."/>
            <person name="Ma J."/>
        </authorList>
    </citation>
    <scope>NUCLEOTIDE SEQUENCE [LARGE SCALE GENOMIC DNA]</scope>
    <source>
        <strain evidence="2">JCM 31037</strain>
    </source>
</reference>
<comment type="caution">
    <text evidence="1">The sequence shown here is derived from an EMBL/GenBank/DDBJ whole genome shotgun (WGS) entry which is preliminary data.</text>
</comment>
<name>A0ABW3YC88_9ACTN</name>
<gene>
    <name evidence="1" type="ORF">ACFQ4H_09680</name>
</gene>
<sequence>MRARRPDQMWALAFQVDVTVDGRQVRFLSIIDEYTRDALATRAARSFTSDATVAMLDVASPHRASWPTTSATALAACSMRS</sequence>
<evidence type="ECO:0000313" key="2">
    <source>
        <dbReference type="Proteomes" id="UP001597260"/>
    </source>
</evidence>
<evidence type="ECO:0000313" key="1">
    <source>
        <dbReference type="EMBL" id="MFD1321358.1"/>
    </source>
</evidence>
<dbReference type="Proteomes" id="UP001597260">
    <property type="component" value="Unassembled WGS sequence"/>
</dbReference>
<keyword evidence="2" id="KW-1185">Reference proteome</keyword>
<proteinExistence type="predicted"/>